<dbReference type="InterPro" id="IPR007480">
    <property type="entry name" value="DUF529"/>
</dbReference>
<proteinExistence type="predicted"/>
<evidence type="ECO:0000256" key="1">
    <source>
        <dbReference type="SAM" id="MobiDB-lite"/>
    </source>
</evidence>
<feature type="region of interest" description="Disordered" evidence="1">
    <location>
        <begin position="942"/>
        <end position="1047"/>
    </location>
</feature>
<feature type="compositionally biased region" description="Low complexity" evidence="1">
    <location>
        <begin position="969"/>
        <end position="987"/>
    </location>
</feature>
<evidence type="ECO:0000313" key="3">
    <source>
        <dbReference type="Proteomes" id="UP000003786"/>
    </source>
</evidence>
<dbReference type="OMA" id="INKLANC"/>
<dbReference type="OrthoDB" id="10602540at2759"/>
<dbReference type="STRING" id="869250.J7MH25"/>
<evidence type="ECO:0000313" key="2">
    <source>
        <dbReference type="EMBL" id="BAM42486.1"/>
    </source>
</evidence>
<name>J7MH25_THEOR</name>
<protein>
    <submittedName>
        <fullName evidence="2">Uncharacterized protein</fullName>
    </submittedName>
</protein>
<sequence>MNFHNTLIWSFIYLNIYIENIVESTDNSPVSSSGSDGSNLSTAPPSNVSTDDVDISTVDTSGFGIGWNRSVSLMDSNYTGLSRSLSTTIPDLSKLGSDYGEDDDMVIIDSSDVSSGGSSSNNQCIPIESCTSNSLPPQKSNKISVYNDSSLLSMIKTLSQLHLIDFIDSLANKLITRDSEYDIVKDLHNFIAKANLSTQPILLDLTELLSSGEYKWKSIGDTVLYTAIDGYGFKLVMKNTTVLWHTNEIKDYATKIECNNKSHTVTIHKSDGNTQEIKLTTDQETSTESDTPECQQDTAIKHTTVLNINKLANCREYRWRFSNGLVTCIANEQYGFRIVRQDNNVLWHTINRNQCPKKVECDYPNRKVTIHMLDGTTFVKHFEREPEANTLITIDIQNVSSTKYYTYEKFKNYAIYQPIWPYRVKKVQNDGVILWWYRDNMHPHTINVSDKKDGKRTLVLYFESDAIEFIDPTDNSNHQDKKEHASATTSISTDNSGSEGKDFSSDDQNSDQSSLERTYSPAHQDGSNTIQPKVKLLKADTADATKNLELSNNEYSSSTNDDVVTYQIANGVNCTRLMIDDVLLWEYDQNQREGKYPKLVEYYSISKTFVIIFDEFYIVCEEEGDNWVCNITDTSGVKLFTVDPNDNAKVVELDNTQLTLIKDGFRDSYQIAQGVNCVLLKYNGVLLWQYDPNIQCALHPKSLDHDIINDILVLRFEGLGMTIVKNDQGQWVFTESGPLPVKFHVVDPNDATKTVELASNNLTVTPSGDITTFTIADNVNCTKLTYGQVLLWQHDANKHSGKHPISLNYDTRTEVLVLKFKGLDITFAKNQQGVWIYNETGPLAIKLHVPEPNDPNNTVELDTTQFTVTESGDMTTFTIADNVDTIALTYGSVILWQHDPNKHSGKHPKSLVYTRSTETLVLKFEGIDVTFAKNNEGVWEYTETDTSASSVVSTSGSDDKSADETSVLQPSIEITSSIPQEQQQEQQLDNKEETAKPQDETKPVSSPESTLVSPSEPETTSVTQPTPEITSSISQDQQLVEEQQEQV</sequence>
<dbReference type="Pfam" id="PF04385">
    <property type="entry name" value="FAINT"/>
    <property type="match status" value="2"/>
</dbReference>
<keyword evidence="3" id="KW-1185">Reference proteome</keyword>
<organism evidence="2 3">
    <name type="scientific">Theileria orientalis strain Shintoku</name>
    <dbReference type="NCBI Taxonomy" id="869250"/>
    <lineage>
        <taxon>Eukaryota</taxon>
        <taxon>Sar</taxon>
        <taxon>Alveolata</taxon>
        <taxon>Apicomplexa</taxon>
        <taxon>Aconoidasida</taxon>
        <taxon>Piroplasmida</taxon>
        <taxon>Theileriidae</taxon>
        <taxon>Theileria</taxon>
    </lineage>
</organism>
<feature type="compositionally biased region" description="Polar residues" evidence="1">
    <location>
        <begin position="1003"/>
        <end position="1034"/>
    </location>
</feature>
<dbReference type="EMBL" id="AP011949">
    <property type="protein sequence ID" value="BAM42486.1"/>
    <property type="molecule type" value="Genomic_DNA"/>
</dbReference>
<dbReference type="RefSeq" id="XP_009692787.1">
    <property type="nucleotide sequence ID" value="XM_009694492.1"/>
</dbReference>
<feature type="region of interest" description="Disordered" evidence="1">
    <location>
        <begin position="472"/>
        <end position="533"/>
    </location>
</feature>
<dbReference type="VEuPathDB" id="PiroplasmaDB:TOT_040000853"/>
<feature type="compositionally biased region" description="Polar residues" evidence="1">
    <location>
        <begin position="486"/>
        <end position="498"/>
    </location>
</feature>
<feature type="region of interest" description="Disordered" evidence="1">
    <location>
        <begin position="27"/>
        <end position="54"/>
    </location>
</feature>
<dbReference type="AlphaFoldDB" id="J7MH25"/>
<dbReference type="GeneID" id="20716890"/>
<accession>J7MH25</accession>
<feature type="compositionally biased region" description="Low complexity" evidence="1">
    <location>
        <begin position="27"/>
        <end position="42"/>
    </location>
</feature>
<feature type="compositionally biased region" description="Basic and acidic residues" evidence="1">
    <location>
        <begin position="988"/>
        <end position="1002"/>
    </location>
</feature>
<dbReference type="KEGG" id="tot:TOT_040000853"/>
<gene>
    <name evidence="2" type="ORF">TOT_040000853</name>
</gene>
<reference evidence="2 3" key="1">
    <citation type="journal article" date="2012" name="MBio">
        <title>Comparative genome analysis of three eukaryotic parasites with differing abilities to transform leukocytes reveals key mediators of Theileria-induced leukocyte transformation.</title>
        <authorList>
            <person name="Hayashida K."/>
            <person name="Hara Y."/>
            <person name="Abe T."/>
            <person name="Yamasaki C."/>
            <person name="Toyoda A."/>
            <person name="Kosuge T."/>
            <person name="Suzuki Y."/>
            <person name="Sato Y."/>
            <person name="Kawashima S."/>
            <person name="Katayama T."/>
            <person name="Wakaguri H."/>
            <person name="Inoue N."/>
            <person name="Homma K."/>
            <person name="Tada-Umezaki M."/>
            <person name="Yagi Y."/>
            <person name="Fujii Y."/>
            <person name="Habara T."/>
            <person name="Kanehisa M."/>
            <person name="Watanabe H."/>
            <person name="Ito K."/>
            <person name="Gojobori T."/>
            <person name="Sugawara H."/>
            <person name="Imanishi T."/>
            <person name="Weir W."/>
            <person name="Gardner M."/>
            <person name="Pain A."/>
            <person name="Shiels B."/>
            <person name="Hattori M."/>
            <person name="Nene V."/>
            <person name="Sugimoto C."/>
        </authorList>
    </citation>
    <scope>NUCLEOTIDE SEQUENCE [LARGE SCALE GENOMIC DNA]</scope>
    <source>
        <strain evidence="2 3">Shintoku</strain>
    </source>
</reference>
<dbReference type="Proteomes" id="UP000003786">
    <property type="component" value="Chromosome 4"/>
</dbReference>
<feature type="compositionally biased region" description="Low complexity" evidence="1">
    <location>
        <begin position="944"/>
        <end position="956"/>
    </location>
</feature>